<proteinExistence type="predicted"/>
<organism evidence="1 2">
    <name type="scientific">Rhodococcoides kyotonense</name>
    <dbReference type="NCBI Taxonomy" id="398843"/>
    <lineage>
        <taxon>Bacteria</taxon>
        <taxon>Bacillati</taxon>
        <taxon>Actinomycetota</taxon>
        <taxon>Actinomycetes</taxon>
        <taxon>Mycobacteriales</taxon>
        <taxon>Nocardiaceae</taxon>
        <taxon>Rhodococcoides</taxon>
    </lineage>
</organism>
<reference evidence="1 2" key="1">
    <citation type="submission" date="2016-03" db="EMBL/GenBank/DDBJ databases">
        <title>Genome sequence of Rhodococcus kyotonensis KB10.</title>
        <authorList>
            <person name="Jeong H."/>
            <person name="Hong C.E."/>
            <person name="Jo S.H."/>
            <person name="Park J.M."/>
        </authorList>
    </citation>
    <scope>NUCLEOTIDE SEQUENCE [LARGE SCALE GENOMIC DNA]</scope>
    <source>
        <strain evidence="1 2">KB10</strain>
    </source>
</reference>
<name>A0A177YEQ8_9NOCA</name>
<gene>
    <name evidence="1" type="ORF">A3K89_21210</name>
</gene>
<protein>
    <recommendedName>
        <fullName evidence="3">Recombinase</fullName>
    </recommendedName>
</protein>
<dbReference type="Proteomes" id="UP000077519">
    <property type="component" value="Unassembled WGS sequence"/>
</dbReference>
<dbReference type="AlphaFoldDB" id="A0A177YEQ8"/>
<accession>A0A177YEQ8</accession>
<evidence type="ECO:0000313" key="1">
    <source>
        <dbReference type="EMBL" id="OAK54026.1"/>
    </source>
</evidence>
<evidence type="ECO:0000313" key="2">
    <source>
        <dbReference type="Proteomes" id="UP000077519"/>
    </source>
</evidence>
<comment type="caution">
    <text evidence="1">The sequence shown here is derived from an EMBL/GenBank/DDBJ whole genome shotgun (WGS) entry which is preliminary data.</text>
</comment>
<evidence type="ECO:0008006" key="3">
    <source>
        <dbReference type="Google" id="ProtNLM"/>
    </source>
</evidence>
<dbReference type="EMBL" id="LVHI01000013">
    <property type="protein sequence ID" value="OAK54026.1"/>
    <property type="molecule type" value="Genomic_DNA"/>
</dbReference>
<sequence>MARTARLHELAAVIGGIVARLPESGWPSEQFARRDALVLIFASTGLPYTQIAALRHCDVTADPRIDALRIDTGRGVRTVTSLALAGTGISPRTVYQRWCEVLGHQTQYPSTRMLADALDAVDGTGLGGYDRYFDPAGKQPLSTPIDRWGHTPLAATPLTARAVAGIVRMHLDGRAPTHLQSTARSQHPEQIAAPDPVPRVLLDPGYYERGTLARRHAHGLLDDVDSVLADVETRADSLLEALVDFLESETARVPADTVE</sequence>
<keyword evidence="2" id="KW-1185">Reference proteome</keyword>